<feature type="domain" description="2Fe-2S ferredoxin-type" evidence="10">
    <location>
        <begin position="189"/>
        <end position="283"/>
    </location>
</feature>
<accession>A0A343TLM5</accession>
<protein>
    <submittedName>
        <fullName evidence="11">Ferredoxin</fullName>
    </submittedName>
</protein>
<keyword evidence="7" id="KW-0411">Iron-sulfur</keyword>
<keyword evidence="3" id="KW-0001">2Fe-2S</keyword>
<evidence type="ECO:0000259" key="10">
    <source>
        <dbReference type="PROSITE" id="PS51085"/>
    </source>
</evidence>
<dbReference type="InterPro" id="IPR036010">
    <property type="entry name" value="2Fe-2S_ferredoxin-like_sf"/>
</dbReference>
<dbReference type="GO" id="GO:0051537">
    <property type="term" value="F:2 iron, 2 sulfur cluster binding"/>
    <property type="evidence" value="ECO:0007669"/>
    <property type="project" value="UniProtKB-KW"/>
</dbReference>
<dbReference type="InterPro" id="IPR001041">
    <property type="entry name" value="2Fe-2S_ferredoxin-type"/>
</dbReference>
<evidence type="ECO:0000256" key="2">
    <source>
        <dbReference type="ARBA" id="ARBA00022448"/>
    </source>
</evidence>
<evidence type="ECO:0000313" key="12">
    <source>
        <dbReference type="Proteomes" id="UP000263012"/>
    </source>
</evidence>
<dbReference type="RefSeq" id="WP_119819500.1">
    <property type="nucleotide sequence ID" value="NZ_CP025066.1"/>
</dbReference>
<dbReference type="EMBL" id="CP025066">
    <property type="protein sequence ID" value="AUX09997.1"/>
    <property type="molecule type" value="Genomic_DNA"/>
</dbReference>
<evidence type="ECO:0000256" key="6">
    <source>
        <dbReference type="ARBA" id="ARBA00023004"/>
    </source>
</evidence>
<evidence type="ECO:0000256" key="5">
    <source>
        <dbReference type="ARBA" id="ARBA00022982"/>
    </source>
</evidence>
<dbReference type="InterPro" id="IPR012675">
    <property type="entry name" value="Beta-grasp_dom_sf"/>
</dbReference>
<evidence type="ECO:0000256" key="7">
    <source>
        <dbReference type="ARBA" id="ARBA00023014"/>
    </source>
</evidence>
<feature type="compositionally biased region" description="Acidic residues" evidence="9">
    <location>
        <begin position="163"/>
        <end position="183"/>
    </location>
</feature>
<feature type="region of interest" description="Disordered" evidence="9">
    <location>
        <begin position="152"/>
        <end position="185"/>
    </location>
</feature>
<dbReference type="SUPFAM" id="SSF54292">
    <property type="entry name" value="2Fe-2S ferredoxin-like"/>
    <property type="match status" value="2"/>
</dbReference>
<organism evidence="11 12">
    <name type="scientific">Halalkaliarchaeum desulfuricum</name>
    <dbReference type="NCBI Taxonomy" id="2055893"/>
    <lineage>
        <taxon>Archaea</taxon>
        <taxon>Methanobacteriati</taxon>
        <taxon>Methanobacteriota</taxon>
        <taxon>Stenosarchaea group</taxon>
        <taxon>Halobacteria</taxon>
        <taxon>Halobacteriales</taxon>
        <taxon>Haloferacaceae</taxon>
        <taxon>Halalkaliarchaeum</taxon>
    </lineage>
</organism>
<dbReference type="PANTHER" id="PTHR43112">
    <property type="entry name" value="FERREDOXIN"/>
    <property type="match status" value="1"/>
</dbReference>
<evidence type="ECO:0000256" key="1">
    <source>
        <dbReference type="ARBA" id="ARBA00007874"/>
    </source>
</evidence>
<evidence type="ECO:0000256" key="3">
    <source>
        <dbReference type="ARBA" id="ARBA00022714"/>
    </source>
</evidence>
<evidence type="ECO:0000256" key="4">
    <source>
        <dbReference type="ARBA" id="ARBA00022723"/>
    </source>
</evidence>
<dbReference type="GO" id="GO:0046872">
    <property type="term" value="F:metal ion binding"/>
    <property type="evidence" value="ECO:0007669"/>
    <property type="project" value="UniProtKB-KW"/>
</dbReference>
<keyword evidence="12" id="KW-1185">Reference proteome</keyword>
<dbReference type="InterPro" id="IPR006058">
    <property type="entry name" value="2Fe2S_fd_BS"/>
</dbReference>
<sequence>MTDPQHSTTDANCADCDANSADEPGVCPTKRRRLLAGLAVGGSAALAGCTGLLGTPGEYEVRGSDDVYDVSFEQAERTIEIRGSQTVLRAAEEQEISVPYDCRAGFCGVCLSRADDDATTAVHMATNNYDRLTEAAVEAGYFLPCTSQPRDDFSVTTGVSPGELDEYAPDDPDNDDEPNDEPDDVGRRHAIKYLNEGWIIPVGERQDLLRAAEDVGLDELPYQCRVGRCGVCLSRIDGDATELVEHESIDYGPLDEDALRDGYVLTCTAQPRGEFELETNRAGDL</sequence>
<dbReference type="OrthoDB" id="235534at2157"/>
<dbReference type="AlphaFoldDB" id="A0A343TLM5"/>
<evidence type="ECO:0000256" key="8">
    <source>
        <dbReference type="ARBA" id="ARBA00034078"/>
    </source>
</evidence>
<dbReference type="KEGG" id="hdf:AArcSl_2375"/>
<comment type="similarity">
    <text evidence="1">Belongs to the 2Fe2S plant-type ferredoxin family.</text>
</comment>
<evidence type="ECO:0000256" key="9">
    <source>
        <dbReference type="SAM" id="MobiDB-lite"/>
    </source>
</evidence>
<keyword evidence="2" id="KW-0813">Transport</keyword>
<dbReference type="Pfam" id="PF00111">
    <property type="entry name" value="Fer2"/>
    <property type="match status" value="2"/>
</dbReference>
<dbReference type="Gene3D" id="3.10.20.30">
    <property type="match status" value="2"/>
</dbReference>
<keyword evidence="6" id="KW-0408">Iron</keyword>
<proteinExistence type="inferred from homology"/>
<dbReference type="Proteomes" id="UP000263012">
    <property type="component" value="Chromosome"/>
</dbReference>
<name>A0A343TLM5_9EURY</name>
<reference evidence="12" key="1">
    <citation type="submission" date="2017-11" db="EMBL/GenBank/DDBJ databases">
        <title>Phenotypic and genomic properties of facultatively anaerobic sulfur-reducing natronoarchaea from hypersaline soda lakes.</title>
        <authorList>
            <person name="Sorokin D.Y."/>
            <person name="Kublanov I.V."/>
            <person name="Roman P."/>
            <person name="Sinninghe Damste J.S."/>
            <person name="Golyshin P.N."/>
            <person name="Rojo D."/>
            <person name="Ciordia S."/>
            <person name="Mena M.D.C."/>
            <person name="Ferrer M."/>
            <person name="Messina E."/>
            <person name="Smedile F."/>
            <person name="La Spada G."/>
            <person name="La Cono V."/>
            <person name="Yakimov M.M."/>
        </authorList>
    </citation>
    <scope>NUCLEOTIDE SEQUENCE [LARGE SCALE GENOMIC DNA]</scope>
    <source>
        <strain evidence="12">AArc-Sl</strain>
    </source>
</reference>
<dbReference type="PROSITE" id="PS51085">
    <property type="entry name" value="2FE2S_FER_2"/>
    <property type="match status" value="2"/>
</dbReference>
<keyword evidence="5" id="KW-0249">Electron transport</keyword>
<comment type="cofactor">
    <cofactor evidence="8">
        <name>[2Fe-2S] cluster</name>
        <dbReference type="ChEBI" id="CHEBI:190135"/>
    </cofactor>
</comment>
<dbReference type="PROSITE" id="PS00197">
    <property type="entry name" value="2FE2S_FER_1"/>
    <property type="match status" value="2"/>
</dbReference>
<dbReference type="PANTHER" id="PTHR43112:SF3">
    <property type="entry name" value="FERREDOXIN-2, CHLOROPLASTIC"/>
    <property type="match status" value="1"/>
</dbReference>
<gene>
    <name evidence="11" type="primary">fdx7</name>
    <name evidence="11" type="ORF">AArcSl_2375</name>
</gene>
<dbReference type="GeneID" id="37878732"/>
<keyword evidence="4" id="KW-0479">Metal-binding</keyword>
<evidence type="ECO:0000313" key="11">
    <source>
        <dbReference type="EMBL" id="AUX09997.1"/>
    </source>
</evidence>
<feature type="domain" description="2Fe-2S ferredoxin-type" evidence="10">
    <location>
        <begin position="68"/>
        <end position="161"/>
    </location>
</feature>
<dbReference type="CDD" id="cd00207">
    <property type="entry name" value="fer2"/>
    <property type="match status" value="2"/>
</dbReference>